<dbReference type="PANTHER" id="PTHR37540:SF5">
    <property type="entry name" value="TRANSCRIPTION FACTOR DOMAIN-CONTAINING PROTEIN"/>
    <property type="match status" value="1"/>
</dbReference>
<evidence type="ECO:0000313" key="2">
    <source>
        <dbReference type="EMBL" id="KIM95836.1"/>
    </source>
</evidence>
<dbReference type="InterPro" id="IPR021858">
    <property type="entry name" value="Fun_TF"/>
</dbReference>
<dbReference type="PANTHER" id="PTHR37540">
    <property type="entry name" value="TRANSCRIPTION FACTOR (ACR-2), PUTATIVE-RELATED-RELATED"/>
    <property type="match status" value="1"/>
</dbReference>
<name>A0A0C3H007_OIDMZ</name>
<dbReference type="STRING" id="913774.A0A0C3H007"/>
<evidence type="ECO:0000256" key="1">
    <source>
        <dbReference type="SAM" id="MobiDB-lite"/>
    </source>
</evidence>
<reference evidence="2 3" key="1">
    <citation type="submission" date="2014-04" db="EMBL/GenBank/DDBJ databases">
        <authorList>
            <consortium name="DOE Joint Genome Institute"/>
            <person name="Kuo A."/>
            <person name="Martino E."/>
            <person name="Perotto S."/>
            <person name="Kohler A."/>
            <person name="Nagy L.G."/>
            <person name="Floudas D."/>
            <person name="Copeland A."/>
            <person name="Barry K.W."/>
            <person name="Cichocki N."/>
            <person name="Veneault-Fourrey C."/>
            <person name="LaButti K."/>
            <person name="Lindquist E.A."/>
            <person name="Lipzen A."/>
            <person name="Lundell T."/>
            <person name="Morin E."/>
            <person name="Murat C."/>
            <person name="Sun H."/>
            <person name="Tunlid A."/>
            <person name="Henrissat B."/>
            <person name="Grigoriev I.V."/>
            <person name="Hibbett D.S."/>
            <person name="Martin F."/>
            <person name="Nordberg H.P."/>
            <person name="Cantor M.N."/>
            <person name="Hua S.X."/>
        </authorList>
    </citation>
    <scope>NUCLEOTIDE SEQUENCE [LARGE SCALE GENOMIC DNA]</scope>
    <source>
        <strain evidence="2 3">Zn</strain>
    </source>
</reference>
<feature type="region of interest" description="Disordered" evidence="1">
    <location>
        <begin position="70"/>
        <end position="93"/>
    </location>
</feature>
<dbReference type="InParanoid" id="A0A0C3H007"/>
<evidence type="ECO:0008006" key="4">
    <source>
        <dbReference type="Google" id="ProtNLM"/>
    </source>
</evidence>
<dbReference type="AlphaFoldDB" id="A0A0C3H007"/>
<dbReference type="Pfam" id="PF11951">
    <property type="entry name" value="Fungal_trans_2"/>
    <property type="match status" value="1"/>
</dbReference>
<organism evidence="2 3">
    <name type="scientific">Oidiodendron maius (strain Zn)</name>
    <dbReference type="NCBI Taxonomy" id="913774"/>
    <lineage>
        <taxon>Eukaryota</taxon>
        <taxon>Fungi</taxon>
        <taxon>Dikarya</taxon>
        <taxon>Ascomycota</taxon>
        <taxon>Pezizomycotina</taxon>
        <taxon>Leotiomycetes</taxon>
        <taxon>Leotiomycetes incertae sedis</taxon>
        <taxon>Myxotrichaceae</taxon>
        <taxon>Oidiodendron</taxon>
    </lineage>
</organism>
<dbReference type="Proteomes" id="UP000054321">
    <property type="component" value="Unassembled WGS sequence"/>
</dbReference>
<proteinExistence type="predicted"/>
<dbReference type="HOGENOM" id="CLU_594457_0_0_1"/>
<dbReference type="OrthoDB" id="4159781at2759"/>
<dbReference type="EMBL" id="KN832886">
    <property type="protein sequence ID" value="KIM95836.1"/>
    <property type="molecule type" value="Genomic_DNA"/>
</dbReference>
<gene>
    <name evidence="2" type="ORF">OIDMADRAFT_59618</name>
</gene>
<accession>A0A0C3H007</accession>
<sequence length="540" mass="61046">MSQDPPAKPLQDAGTNLDLMFITQTTPKTSKDVLPQIRKHVMKDIGKARRKYGKIQGLFRFTLGVPDSLDLNRPPAEPHYSVQQPNRPTVRDGDISRVNQNTFMPLESSGLHNSTEPFLHQQTSQPAAVVVPPIERLWTGRLDPFVRYPIKMDQHSLQLIDHVFDDRYGNTPPYRDAWLPLGMTDAATFYQVLSNAALNLASLRARYLAPETRVPMMYHTRAVMIVKQKISNKIYATSDSVIASITAFACYSHVIGNQAGWHIHMNAVKEIVRLRGGIDNFNSNRLLRMALFWVDVGGSCTEDIQPIFPIPTTMLLESLGADDLTPLPLLAEQLSHSWNETNPEYAEIMTIMDDIRSFMFYLKGEVQRTRGNVYCSGELFASNILPLQHRLLSLVSPSNDNAQRKVDILRLGCTLCIAEIRRLFGIMGVISSHQAAKLRALLEKKTQDWEPFALLKTWVLAMGAMESRGCDREWFFAELGKSRAEVGVGRWECLPDKFRQILWFDDVHDQMFLELCNGVDPFIAVDHFLGGSRFGGYGPL</sequence>
<protein>
    <recommendedName>
        <fullName evidence="4">Transcription factor domain-containing protein</fullName>
    </recommendedName>
</protein>
<evidence type="ECO:0000313" key="3">
    <source>
        <dbReference type="Proteomes" id="UP000054321"/>
    </source>
</evidence>
<reference evidence="3" key="2">
    <citation type="submission" date="2015-01" db="EMBL/GenBank/DDBJ databases">
        <title>Evolutionary Origins and Diversification of the Mycorrhizal Mutualists.</title>
        <authorList>
            <consortium name="DOE Joint Genome Institute"/>
            <consortium name="Mycorrhizal Genomics Consortium"/>
            <person name="Kohler A."/>
            <person name="Kuo A."/>
            <person name="Nagy L.G."/>
            <person name="Floudas D."/>
            <person name="Copeland A."/>
            <person name="Barry K.W."/>
            <person name="Cichocki N."/>
            <person name="Veneault-Fourrey C."/>
            <person name="LaButti K."/>
            <person name="Lindquist E.A."/>
            <person name="Lipzen A."/>
            <person name="Lundell T."/>
            <person name="Morin E."/>
            <person name="Murat C."/>
            <person name="Riley R."/>
            <person name="Ohm R."/>
            <person name="Sun H."/>
            <person name="Tunlid A."/>
            <person name="Henrissat B."/>
            <person name="Grigoriev I.V."/>
            <person name="Hibbett D.S."/>
            <person name="Martin F."/>
        </authorList>
    </citation>
    <scope>NUCLEOTIDE SEQUENCE [LARGE SCALE GENOMIC DNA]</scope>
    <source>
        <strain evidence="3">Zn</strain>
    </source>
</reference>
<keyword evidence="3" id="KW-1185">Reference proteome</keyword>